<dbReference type="PROSITE" id="PS50943">
    <property type="entry name" value="HTH_CROC1"/>
    <property type="match status" value="1"/>
</dbReference>
<keyword evidence="2" id="KW-0238">DNA-binding</keyword>
<dbReference type="InterPro" id="IPR001387">
    <property type="entry name" value="Cro/C1-type_HTH"/>
</dbReference>
<sequence length="110" mass="12329">METRWKRLRFERGWSQRDVLRRMEAVARRQGVPFPSEESAKKAISRWENGHSKPTSFYYGLLAEVFDLPPDDGPSPVAAPKPGTVTAELVALRVEVARLSELVSHLAAVA</sequence>
<keyword evidence="3" id="KW-1185">Reference proteome</keyword>
<evidence type="ECO:0000313" key="3">
    <source>
        <dbReference type="Proteomes" id="UP000198797"/>
    </source>
</evidence>
<dbReference type="Gene3D" id="1.10.260.40">
    <property type="entry name" value="lambda repressor-like DNA-binding domains"/>
    <property type="match status" value="1"/>
</dbReference>
<dbReference type="Proteomes" id="UP000198797">
    <property type="component" value="Unassembled WGS sequence"/>
</dbReference>
<gene>
    <name evidence="2" type="ORF">GA0070216_111177</name>
</gene>
<dbReference type="GO" id="GO:0003677">
    <property type="term" value="F:DNA binding"/>
    <property type="evidence" value="ECO:0007669"/>
    <property type="project" value="UniProtKB-KW"/>
</dbReference>
<proteinExistence type="predicted"/>
<dbReference type="EMBL" id="FMCU01000011">
    <property type="protein sequence ID" value="SCF37082.1"/>
    <property type="molecule type" value="Genomic_DNA"/>
</dbReference>
<protein>
    <submittedName>
        <fullName evidence="2">DNA-binding transcriptional regulator, XRE-family HTH domain</fullName>
    </submittedName>
</protein>
<dbReference type="RefSeq" id="WP_141723155.1">
    <property type="nucleotide sequence ID" value="NZ_FMCU01000011.1"/>
</dbReference>
<accession>A0A1C4ZVU7</accession>
<organism evidence="2 3">
    <name type="scientific">Micromonospora matsumotoense</name>
    <dbReference type="NCBI Taxonomy" id="121616"/>
    <lineage>
        <taxon>Bacteria</taxon>
        <taxon>Bacillati</taxon>
        <taxon>Actinomycetota</taxon>
        <taxon>Actinomycetes</taxon>
        <taxon>Micromonosporales</taxon>
        <taxon>Micromonosporaceae</taxon>
        <taxon>Micromonospora</taxon>
    </lineage>
</organism>
<evidence type="ECO:0000313" key="2">
    <source>
        <dbReference type="EMBL" id="SCF37082.1"/>
    </source>
</evidence>
<dbReference type="InterPro" id="IPR010982">
    <property type="entry name" value="Lambda_DNA-bd_dom_sf"/>
</dbReference>
<evidence type="ECO:0000259" key="1">
    <source>
        <dbReference type="PROSITE" id="PS50943"/>
    </source>
</evidence>
<dbReference type="AlphaFoldDB" id="A0A1C4ZVU7"/>
<dbReference type="SUPFAM" id="SSF47413">
    <property type="entry name" value="lambda repressor-like DNA-binding domains"/>
    <property type="match status" value="1"/>
</dbReference>
<feature type="domain" description="HTH cro/C1-type" evidence="1">
    <location>
        <begin position="41"/>
        <end position="73"/>
    </location>
</feature>
<dbReference type="OrthoDB" id="3576575at2"/>
<reference evidence="3" key="1">
    <citation type="submission" date="2016-06" db="EMBL/GenBank/DDBJ databases">
        <authorList>
            <person name="Varghese N."/>
            <person name="Submissions Spin"/>
        </authorList>
    </citation>
    <scope>NUCLEOTIDE SEQUENCE [LARGE SCALE GENOMIC DNA]</scope>
    <source>
        <strain evidence="3">DSM 44100</strain>
    </source>
</reference>
<dbReference type="CDD" id="cd00093">
    <property type="entry name" value="HTH_XRE"/>
    <property type="match status" value="1"/>
</dbReference>
<name>A0A1C4ZVU7_9ACTN</name>